<protein>
    <submittedName>
        <fullName evidence="6">cAMP-binding domain of CRP or a regulatory subunit of cAMP-dependent protein kinases</fullName>
    </submittedName>
</protein>
<reference evidence="6 7" key="1">
    <citation type="submission" date="2016-10" db="EMBL/GenBank/DDBJ databases">
        <authorList>
            <person name="de Groot N.N."/>
        </authorList>
    </citation>
    <scope>NUCLEOTIDE SEQUENCE [LARGE SCALE GENOMIC DNA]</scope>
    <source>
        <strain evidence="6 7">CGMCC 1.7005</strain>
    </source>
</reference>
<gene>
    <name evidence="6" type="ORF">SAMN05216474_1240</name>
</gene>
<keyword evidence="2" id="KW-0238">DNA-binding</keyword>
<dbReference type="Pfam" id="PF13545">
    <property type="entry name" value="HTH_Crp_2"/>
    <property type="match status" value="1"/>
</dbReference>
<dbReference type="AlphaFoldDB" id="A0A1I6YW81"/>
<evidence type="ECO:0000256" key="1">
    <source>
        <dbReference type="ARBA" id="ARBA00023015"/>
    </source>
</evidence>
<dbReference type="SMART" id="SM00419">
    <property type="entry name" value="HTH_CRP"/>
    <property type="match status" value="1"/>
</dbReference>
<dbReference type="InterPro" id="IPR036390">
    <property type="entry name" value="WH_DNA-bd_sf"/>
</dbReference>
<dbReference type="InterPro" id="IPR050397">
    <property type="entry name" value="Env_Response_Regulators"/>
</dbReference>
<dbReference type="RefSeq" id="WP_090247440.1">
    <property type="nucleotide sequence ID" value="NZ_FPAS01000001.1"/>
</dbReference>
<dbReference type="PANTHER" id="PTHR24567:SF26">
    <property type="entry name" value="REGULATORY PROTEIN YEIL"/>
    <property type="match status" value="1"/>
</dbReference>
<dbReference type="Pfam" id="PF00027">
    <property type="entry name" value="cNMP_binding"/>
    <property type="match status" value="1"/>
</dbReference>
<dbReference type="GO" id="GO:0005829">
    <property type="term" value="C:cytosol"/>
    <property type="evidence" value="ECO:0007669"/>
    <property type="project" value="TreeGrafter"/>
</dbReference>
<evidence type="ECO:0000313" key="6">
    <source>
        <dbReference type="EMBL" id="SFT54790.1"/>
    </source>
</evidence>
<dbReference type="InterPro" id="IPR000595">
    <property type="entry name" value="cNMP-bd_dom"/>
</dbReference>
<dbReference type="InterPro" id="IPR014710">
    <property type="entry name" value="RmlC-like_jellyroll"/>
</dbReference>
<feature type="domain" description="Cyclic nucleotide-binding" evidence="4">
    <location>
        <begin position="16"/>
        <end position="140"/>
    </location>
</feature>
<accession>A0A1I6YW81</accession>
<organism evidence="6 7">
    <name type="scientific">Lishizhenia tianjinensis</name>
    <dbReference type="NCBI Taxonomy" id="477690"/>
    <lineage>
        <taxon>Bacteria</taxon>
        <taxon>Pseudomonadati</taxon>
        <taxon>Bacteroidota</taxon>
        <taxon>Flavobacteriia</taxon>
        <taxon>Flavobacteriales</taxon>
        <taxon>Crocinitomicaceae</taxon>
        <taxon>Lishizhenia</taxon>
    </lineage>
</organism>
<dbReference type="PROSITE" id="PS50042">
    <property type="entry name" value="CNMP_BINDING_3"/>
    <property type="match status" value="1"/>
</dbReference>
<dbReference type="GO" id="GO:0003700">
    <property type="term" value="F:DNA-binding transcription factor activity"/>
    <property type="evidence" value="ECO:0007669"/>
    <property type="project" value="TreeGrafter"/>
</dbReference>
<keyword evidence="6" id="KW-0418">Kinase</keyword>
<dbReference type="SMART" id="SM00100">
    <property type="entry name" value="cNMP"/>
    <property type="match status" value="1"/>
</dbReference>
<keyword evidence="1" id="KW-0805">Transcription regulation</keyword>
<dbReference type="CDD" id="cd00038">
    <property type="entry name" value="CAP_ED"/>
    <property type="match status" value="1"/>
</dbReference>
<name>A0A1I6YW81_9FLAO</name>
<dbReference type="PANTHER" id="PTHR24567">
    <property type="entry name" value="CRP FAMILY TRANSCRIPTIONAL REGULATORY PROTEIN"/>
    <property type="match status" value="1"/>
</dbReference>
<keyword evidence="3" id="KW-0804">Transcription</keyword>
<keyword evidence="7" id="KW-1185">Reference proteome</keyword>
<dbReference type="Proteomes" id="UP000236454">
    <property type="component" value="Unassembled WGS sequence"/>
</dbReference>
<dbReference type="EMBL" id="FPAS01000001">
    <property type="protein sequence ID" value="SFT54790.1"/>
    <property type="molecule type" value="Genomic_DNA"/>
</dbReference>
<keyword evidence="6" id="KW-0808">Transferase</keyword>
<sequence length="230" mass="26510">MTTELTKLWHIDSINLFEGISFEDKKKIEQLTSTRKLNKGEYVFFPDDSSGDIYFLASGRIKLGKHSSNGKENIKAIIYEGEMFGELSLLEKNPSSKREDFAMAMDEDSIVCTISQDNMQMLLKEHPVLNEKVMKQVTKRLKRTEKRMESLMFKDARTRLVDFIKELAADLGKPVGHEILVKHKLTHQEIASITAISRQKVTTLLNELKNEDKIHLERKSLLIRDLSDLK</sequence>
<evidence type="ECO:0000256" key="3">
    <source>
        <dbReference type="ARBA" id="ARBA00023163"/>
    </source>
</evidence>
<dbReference type="GO" id="GO:0016301">
    <property type="term" value="F:kinase activity"/>
    <property type="evidence" value="ECO:0007669"/>
    <property type="project" value="UniProtKB-KW"/>
</dbReference>
<dbReference type="InterPro" id="IPR018490">
    <property type="entry name" value="cNMP-bd_dom_sf"/>
</dbReference>
<dbReference type="InterPro" id="IPR012318">
    <property type="entry name" value="HTH_CRP"/>
</dbReference>
<dbReference type="GO" id="GO:0003677">
    <property type="term" value="F:DNA binding"/>
    <property type="evidence" value="ECO:0007669"/>
    <property type="project" value="UniProtKB-KW"/>
</dbReference>
<dbReference type="Gene3D" id="2.60.120.10">
    <property type="entry name" value="Jelly Rolls"/>
    <property type="match status" value="1"/>
</dbReference>
<evidence type="ECO:0000259" key="5">
    <source>
        <dbReference type="PROSITE" id="PS51063"/>
    </source>
</evidence>
<dbReference type="SUPFAM" id="SSF46785">
    <property type="entry name" value="Winged helix' DNA-binding domain"/>
    <property type="match status" value="1"/>
</dbReference>
<evidence type="ECO:0000256" key="2">
    <source>
        <dbReference type="ARBA" id="ARBA00023125"/>
    </source>
</evidence>
<dbReference type="SUPFAM" id="SSF51206">
    <property type="entry name" value="cAMP-binding domain-like"/>
    <property type="match status" value="1"/>
</dbReference>
<dbReference type="InterPro" id="IPR036388">
    <property type="entry name" value="WH-like_DNA-bd_sf"/>
</dbReference>
<dbReference type="STRING" id="477690.SAMN05216474_1240"/>
<evidence type="ECO:0000313" key="7">
    <source>
        <dbReference type="Proteomes" id="UP000236454"/>
    </source>
</evidence>
<feature type="domain" description="HTH crp-type" evidence="5">
    <location>
        <begin position="154"/>
        <end position="227"/>
    </location>
</feature>
<dbReference type="PROSITE" id="PS51063">
    <property type="entry name" value="HTH_CRP_2"/>
    <property type="match status" value="1"/>
</dbReference>
<dbReference type="OrthoDB" id="9788438at2"/>
<evidence type="ECO:0000259" key="4">
    <source>
        <dbReference type="PROSITE" id="PS50042"/>
    </source>
</evidence>
<dbReference type="Gene3D" id="1.10.10.10">
    <property type="entry name" value="Winged helix-like DNA-binding domain superfamily/Winged helix DNA-binding domain"/>
    <property type="match status" value="1"/>
</dbReference>
<proteinExistence type="predicted"/>